<reference evidence="1 2" key="1">
    <citation type="submission" date="2019-01" db="EMBL/GenBank/DDBJ databases">
        <title>Sinorhodobacter populi sp. nov. isolated from the symptomatic bark tissue of Populus euramericana canker.</title>
        <authorList>
            <person name="Xu G."/>
        </authorList>
    </citation>
    <scope>NUCLEOTIDE SEQUENCE [LARGE SCALE GENOMIC DNA]</scope>
    <source>
        <strain evidence="1 2">CGMCC 1.12963</strain>
    </source>
</reference>
<evidence type="ECO:0000313" key="1">
    <source>
        <dbReference type="EMBL" id="RWR50350.1"/>
    </source>
</evidence>
<evidence type="ECO:0000313" key="2">
    <source>
        <dbReference type="Proteomes" id="UP000288071"/>
    </source>
</evidence>
<accession>A0A3S3LBH8</accession>
<protein>
    <submittedName>
        <fullName evidence="1">DUF3168 domain-containing protein</fullName>
    </submittedName>
</protein>
<dbReference type="Gene3D" id="3.30.2000.30">
    <property type="match status" value="1"/>
</dbReference>
<dbReference type="RefSeq" id="WP_128157152.1">
    <property type="nucleotide sequence ID" value="NZ_JBHSOM010000008.1"/>
</dbReference>
<dbReference type="InterPro" id="IPR021508">
    <property type="entry name" value="Gp17-like"/>
</dbReference>
<sequence>MAELAVQKGLFEALSGIGPPVYDALPQRADGGDAAEYPCIAVGAVVLAPWDTKDNTGFDFVARVHSWSRDAAMSEVKGLQRKIYERLHRGVIAVEGYRLIDLGRRSSTVLEDQDGTFHGVCEYRGLIETIRTGDET</sequence>
<keyword evidence="2" id="KW-1185">Reference proteome</keyword>
<dbReference type="EMBL" id="SAVA01000009">
    <property type="protein sequence ID" value="RWR50350.1"/>
    <property type="molecule type" value="Genomic_DNA"/>
</dbReference>
<name>A0A3S3LBH8_9RHOB</name>
<gene>
    <name evidence="1" type="ORF">EOW66_15215</name>
</gene>
<organism evidence="1 2">
    <name type="scientific">Paenirhodobacter huangdaonensis</name>
    <dbReference type="NCBI Taxonomy" id="2501515"/>
    <lineage>
        <taxon>Bacteria</taxon>
        <taxon>Pseudomonadati</taxon>
        <taxon>Pseudomonadota</taxon>
        <taxon>Alphaproteobacteria</taxon>
        <taxon>Rhodobacterales</taxon>
        <taxon>Rhodobacter group</taxon>
        <taxon>Paenirhodobacter</taxon>
    </lineage>
</organism>
<proteinExistence type="predicted"/>
<dbReference type="Pfam" id="PF11367">
    <property type="entry name" value="Tail_completion_gp17"/>
    <property type="match status" value="1"/>
</dbReference>
<reference evidence="2" key="2">
    <citation type="submission" date="2019-01" db="EMBL/GenBank/DDBJ databases">
        <title>Sinorhodobacter populi sp. nov. isolated from the symptomatic bark tissue of Populus euramericana canker.</title>
        <authorList>
            <person name="Li Y."/>
        </authorList>
    </citation>
    <scope>NUCLEOTIDE SEQUENCE [LARGE SCALE GENOMIC DNA]</scope>
    <source>
        <strain evidence="2">CGMCC 1.12963</strain>
    </source>
</reference>
<dbReference type="AlphaFoldDB" id="A0A3S3LBH8"/>
<comment type="caution">
    <text evidence="1">The sequence shown here is derived from an EMBL/GenBank/DDBJ whole genome shotgun (WGS) entry which is preliminary data.</text>
</comment>
<dbReference type="InterPro" id="IPR053745">
    <property type="entry name" value="Viral_Tail_Comp_sf"/>
</dbReference>
<dbReference type="Proteomes" id="UP000288071">
    <property type="component" value="Unassembled WGS sequence"/>
</dbReference>